<feature type="compositionally biased region" description="Low complexity" evidence="12">
    <location>
        <begin position="369"/>
        <end position="382"/>
    </location>
</feature>
<protein>
    <submittedName>
        <fullName evidence="16">Hepatic and glial cell adhesion molecule</fullName>
    </submittedName>
</protein>
<feature type="transmembrane region" description="Helical" evidence="13">
    <location>
        <begin position="241"/>
        <end position="263"/>
    </location>
</feature>
<accession>A0A8C5MQL5</accession>
<keyword evidence="6 13" id="KW-0472">Membrane</keyword>
<evidence type="ECO:0000256" key="6">
    <source>
        <dbReference type="ARBA" id="ARBA00023136"/>
    </source>
</evidence>
<keyword evidence="17" id="KW-1185">Reference proteome</keyword>
<dbReference type="PANTHER" id="PTHR44888">
    <property type="entry name" value="HEPACAM FAMILY MEMBER 2-RELATED"/>
    <property type="match status" value="1"/>
</dbReference>
<evidence type="ECO:0000313" key="16">
    <source>
        <dbReference type="Ensembl" id="ENSLLEP00000015529.1"/>
    </source>
</evidence>
<dbReference type="PROSITE" id="PS50835">
    <property type="entry name" value="IG_LIKE"/>
    <property type="match status" value="1"/>
</dbReference>
<evidence type="ECO:0000256" key="1">
    <source>
        <dbReference type="ARBA" id="ARBA00004496"/>
    </source>
</evidence>
<keyword evidence="9" id="KW-0131">Cell cycle</keyword>
<dbReference type="InterPro" id="IPR007110">
    <property type="entry name" value="Ig-like_dom"/>
</dbReference>
<keyword evidence="10" id="KW-0393">Immunoglobulin domain</keyword>
<keyword evidence="8" id="KW-0325">Glycoprotein</keyword>
<evidence type="ECO:0000256" key="14">
    <source>
        <dbReference type="SAM" id="SignalP"/>
    </source>
</evidence>
<reference evidence="16" key="2">
    <citation type="submission" date="2025-09" db="UniProtKB">
        <authorList>
            <consortium name="Ensembl"/>
        </authorList>
    </citation>
    <scope>IDENTIFICATION</scope>
</reference>
<comment type="subcellular location">
    <subcellularLocation>
        <location evidence="1">Cytoplasm</location>
    </subcellularLocation>
    <subcellularLocation>
        <location evidence="11">Endomembrane system</location>
        <topology evidence="11">Single-pass type I membrane protein</topology>
    </subcellularLocation>
</comment>
<keyword evidence="4 14" id="KW-0732">Signal</keyword>
<dbReference type="AlphaFoldDB" id="A0A8C5MQL5"/>
<evidence type="ECO:0000256" key="13">
    <source>
        <dbReference type="SAM" id="Phobius"/>
    </source>
</evidence>
<dbReference type="Pfam" id="PF07686">
    <property type="entry name" value="V-set"/>
    <property type="match status" value="1"/>
</dbReference>
<feature type="chain" id="PRO_5034300709" evidence="14">
    <location>
        <begin position="34"/>
        <end position="406"/>
    </location>
</feature>
<dbReference type="InterPro" id="IPR036179">
    <property type="entry name" value="Ig-like_dom_sf"/>
</dbReference>
<dbReference type="OrthoDB" id="9891523at2759"/>
<evidence type="ECO:0000256" key="9">
    <source>
        <dbReference type="ARBA" id="ARBA00023306"/>
    </source>
</evidence>
<feature type="compositionally biased region" description="Acidic residues" evidence="12">
    <location>
        <begin position="395"/>
        <end position="406"/>
    </location>
</feature>
<dbReference type="SUPFAM" id="SSF48726">
    <property type="entry name" value="Immunoglobulin"/>
    <property type="match status" value="2"/>
</dbReference>
<proteinExistence type="predicted"/>
<dbReference type="SMART" id="SM00408">
    <property type="entry name" value="IGc2"/>
    <property type="match status" value="1"/>
</dbReference>
<feature type="signal peptide" evidence="14">
    <location>
        <begin position="1"/>
        <end position="33"/>
    </location>
</feature>
<evidence type="ECO:0000259" key="15">
    <source>
        <dbReference type="PROSITE" id="PS50835"/>
    </source>
</evidence>
<dbReference type="Proteomes" id="UP000694569">
    <property type="component" value="Unplaced"/>
</dbReference>
<feature type="region of interest" description="Disordered" evidence="12">
    <location>
        <begin position="314"/>
        <end position="406"/>
    </location>
</feature>
<feature type="compositionally biased region" description="Basic and acidic residues" evidence="12">
    <location>
        <begin position="314"/>
        <end position="327"/>
    </location>
</feature>
<sequence>MKRERGVRRPAISCSTRLLLACLLAARTEVIEAVNITSPVQHVHGVHGKSALLSIQYSSSSNDEPVIKWQVKRETPVTVVQSIGTKIIGNLRPDYRDRIQVCENGSLLISDLLLSDEGVYEVQISITEDRLPGGLSISLTVDVPISKPRVSVTSHTVLELSENFTMSCVHENGTKPTYTWRKGGKPLNNDSRILLSADHKVLTIRRIMMSDDDIYSCLVENPISNGHSSTKKLTVYRRSSLYIILSTGGIFVLVTLVTVCACWKPSRKEKQKLETQECAEYTARADDPLKQEDEVVSRYENKDPVTLYILRDKEGPEDGETPLHESEPVTPINPSQGPPSRPPTYSSQSSRGFHCSAGRSSSSREHTSMSRCSGTGSGSRSTQCNRPGSVPIIQEQEEDGGADIIP</sequence>
<evidence type="ECO:0000256" key="7">
    <source>
        <dbReference type="ARBA" id="ARBA00023157"/>
    </source>
</evidence>
<evidence type="ECO:0000256" key="3">
    <source>
        <dbReference type="ARBA" id="ARBA00022692"/>
    </source>
</evidence>
<organism evidence="16 17">
    <name type="scientific">Leptobrachium leishanense</name>
    <name type="common">Leishan spiny toad</name>
    <dbReference type="NCBI Taxonomy" id="445787"/>
    <lineage>
        <taxon>Eukaryota</taxon>
        <taxon>Metazoa</taxon>
        <taxon>Chordata</taxon>
        <taxon>Craniata</taxon>
        <taxon>Vertebrata</taxon>
        <taxon>Euteleostomi</taxon>
        <taxon>Amphibia</taxon>
        <taxon>Batrachia</taxon>
        <taxon>Anura</taxon>
        <taxon>Pelobatoidea</taxon>
        <taxon>Megophryidae</taxon>
        <taxon>Leptobrachium</taxon>
    </lineage>
</organism>
<dbReference type="GO" id="GO:0012505">
    <property type="term" value="C:endomembrane system"/>
    <property type="evidence" value="ECO:0007669"/>
    <property type="project" value="UniProtKB-SubCell"/>
</dbReference>
<keyword evidence="7" id="KW-1015">Disulfide bond</keyword>
<dbReference type="GO" id="GO:0005737">
    <property type="term" value="C:cytoplasm"/>
    <property type="evidence" value="ECO:0007669"/>
    <property type="project" value="UniProtKB-SubCell"/>
</dbReference>
<dbReference type="InterPro" id="IPR003599">
    <property type="entry name" value="Ig_sub"/>
</dbReference>
<evidence type="ECO:0000256" key="4">
    <source>
        <dbReference type="ARBA" id="ARBA00022729"/>
    </source>
</evidence>
<evidence type="ECO:0000256" key="5">
    <source>
        <dbReference type="ARBA" id="ARBA00022989"/>
    </source>
</evidence>
<dbReference type="InterPro" id="IPR013783">
    <property type="entry name" value="Ig-like_fold"/>
</dbReference>
<keyword evidence="2" id="KW-0963">Cytoplasm</keyword>
<dbReference type="Gene3D" id="2.60.40.10">
    <property type="entry name" value="Immunoglobulins"/>
    <property type="match status" value="2"/>
</dbReference>
<dbReference type="Ensembl" id="ENSLLET00000016119.1">
    <property type="protein sequence ID" value="ENSLLEP00000015529.1"/>
    <property type="gene ID" value="ENSLLEG00000009873.1"/>
</dbReference>
<keyword evidence="5 13" id="KW-1133">Transmembrane helix</keyword>
<evidence type="ECO:0000256" key="8">
    <source>
        <dbReference type="ARBA" id="ARBA00023180"/>
    </source>
</evidence>
<feature type="domain" description="Ig-like" evidence="15">
    <location>
        <begin position="148"/>
        <end position="234"/>
    </location>
</feature>
<dbReference type="Pfam" id="PF13927">
    <property type="entry name" value="Ig_3"/>
    <property type="match status" value="1"/>
</dbReference>
<evidence type="ECO:0000256" key="11">
    <source>
        <dbReference type="ARBA" id="ARBA00046288"/>
    </source>
</evidence>
<dbReference type="PANTHER" id="PTHR44888:SF2">
    <property type="entry name" value="HEPATIC AND GLIAL CELL ADHESION MOLECULE"/>
    <property type="match status" value="1"/>
</dbReference>
<reference evidence="16" key="1">
    <citation type="submission" date="2025-08" db="UniProtKB">
        <authorList>
            <consortium name="Ensembl"/>
        </authorList>
    </citation>
    <scope>IDENTIFICATION</scope>
</reference>
<evidence type="ECO:0000313" key="17">
    <source>
        <dbReference type="Proteomes" id="UP000694569"/>
    </source>
</evidence>
<keyword evidence="3 13" id="KW-0812">Transmembrane</keyword>
<dbReference type="InterPro" id="IPR052280">
    <property type="entry name" value="HEPACAM_domain"/>
</dbReference>
<gene>
    <name evidence="16" type="primary">HEPACAM</name>
</gene>
<dbReference type="SMART" id="SM00409">
    <property type="entry name" value="IG"/>
    <property type="match status" value="2"/>
</dbReference>
<dbReference type="GeneTree" id="ENSGT01130000278319"/>
<evidence type="ECO:0000256" key="2">
    <source>
        <dbReference type="ARBA" id="ARBA00022490"/>
    </source>
</evidence>
<dbReference type="InterPro" id="IPR003598">
    <property type="entry name" value="Ig_sub2"/>
</dbReference>
<evidence type="ECO:0000256" key="12">
    <source>
        <dbReference type="SAM" id="MobiDB-lite"/>
    </source>
</evidence>
<dbReference type="InterPro" id="IPR013106">
    <property type="entry name" value="Ig_V-set"/>
</dbReference>
<evidence type="ECO:0000256" key="10">
    <source>
        <dbReference type="ARBA" id="ARBA00023319"/>
    </source>
</evidence>
<name>A0A8C5MQL5_9ANUR</name>